<sequence length="82" mass="8800">MRMLSLLFPQSHSIIIIIIIISIIVCLFRSNTATMISQLINSPQGMEASALSDLAILPPPKPRPVPPSVNRLLAASHATPSS</sequence>
<protein>
    <submittedName>
        <fullName evidence="3">Uncharacterized protein</fullName>
    </submittedName>
</protein>
<feature type="transmembrane region" description="Helical" evidence="2">
    <location>
        <begin position="6"/>
        <end position="28"/>
    </location>
</feature>
<organism evidence="3 4">
    <name type="scientific">Colletotrichum orchidophilum</name>
    <dbReference type="NCBI Taxonomy" id="1209926"/>
    <lineage>
        <taxon>Eukaryota</taxon>
        <taxon>Fungi</taxon>
        <taxon>Dikarya</taxon>
        <taxon>Ascomycota</taxon>
        <taxon>Pezizomycotina</taxon>
        <taxon>Sordariomycetes</taxon>
        <taxon>Hypocreomycetidae</taxon>
        <taxon>Glomerellales</taxon>
        <taxon>Glomerellaceae</taxon>
        <taxon>Colletotrichum</taxon>
    </lineage>
</organism>
<feature type="region of interest" description="Disordered" evidence="1">
    <location>
        <begin position="61"/>
        <end position="82"/>
    </location>
</feature>
<keyword evidence="2" id="KW-0472">Membrane</keyword>
<accession>A0A1G4APM0</accession>
<proteinExistence type="predicted"/>
<keyword evidence="2" id="KW-0812">Transmembrane</keyword>
<evidence type="ECO:0000256" key="1">
    <source>
        <dbReference type="SAM" id="MobiDB-lite"/>
    </source>
</evidence>
<evidence type="ECO:0000256" key="2">
    <source>
        <dbReference type="SAM" id="Phobius"/>
    </source>
</evidence>
<reference evidence="3 4" key="1">
    <citation type="submission" date="2016-09" db="EMBL/GenBank/DDBJ databases">
        <authorList>
            <person name="Capua I."/>
            <person name="De Benedictis P."/>
            <person name="Joannis T."/>
            <person name="Lombin L.H."/>
            <person name="Cattoli G."/>
        </authorList>
    </citation>
    <scope>NUCLEOTIDE SEQUENCE [LARGE SCALE GENOMIC DNA]</scope>
    <source>
        <strain evidence="3 4">IMI 309357</strain>
    </source>
</reference>
<dbReference type="RefSeq" id="XP_022468303.1">
    <property type="nucleotide sequence ID" value="XM_022625193.1"/>
</dbReference>
<comment type="caution">
    <text evidence="3">The sequence shown here is derived from an EMBL/GenBank/DDBJ whole genome shotgun (WGS) entry which is preliminary data.</text>
</comment>
<dbReference type="EMBL" id="MJBS01000200">
    <property type="protein sequence ID" value="OHE91130.1"/>
    <property type="molecule type" value="Genomic_DNA"/>
</dbReference>
<evidence type="ECO:0000313" key="4">
    <source>
        <dbReference type="Proteomes" id="UP000176998"/>
    </source>
</evidence>
<name>A0A1G4APM0_9PEZI</name>
<keyword evidence="2" id="KW-1133">Transmembrane helix</keyword>
<dbReference type="GeneID" id="34566703"/>
<dbReference type="AlphaFoldDB" id="A0A1G4APM0"/>
<evidence type="ECO:0000313" key="3">
    <source>
        <dbReference type="EMBL" id="OHE91130.1"/>
    </source>
</evidence>
<dbReference type="Proteomes" id="UP000176998">
    <property type="component" value="Unassembled WGS sequence"/>
</dbReference>
<gene>
    <name evidence="3" type="ORF">CORC01_13577</name>
</gene>
<keyword evidence="4" id="KW-1185">Reference proteome</keyword>